<dbReference type="AlphaFoldDB" id="A0A6C7EBC1"/>
<keyword evidence="1" id="KW-0472">Membrane</keyword>
<evidence type="ECO:0000313" key="3">
    <source>
        <dbReference type="Proteomes" id="UP000011863"/>
    </source>
</evidence>
<evidence type="ECO:0000256" key="1">
    <source>
        <dbReference type="SAM" id="Phobius"/>
    </source>
</evidence>
<feature type="transmembrane region" description="Helical" evidence="1">
    <location>
        <begin position="12"/>
        <end position="31"/>
    </location>
</feature>
<name>A0A6C7EBC1_ILUCY</name>
<accession>A0A6C7EBC1</accession>
<keyword evidence="1" id="KW-1133">Transmembrane helix</keyword>
<keyword evidence="3" id="KW-1185">Reference proteome</keyword>
<organism evidence="2 3">
    <name type="scientific">Ilumatobacter coccineus (strain NBRC 103263 / KCTC 29153 / YM16-304)</name>
    <dbReference type="NCBI Taxonomy" id="1313172"/>
    <lineage>
        <taxon>Bacteria</taxon>
        <taxon>Bacillati</taxon>
        <taxon>Actinomycetota</taxon>
        <taxon>Acidimicrobiia</taxon>
        <taxon>Acidimicrobiales</taxon>
        <taxon>Ilumatobacteraceae</taxon>
        <taxon>Ilumatobacter</taxon>
    </lineage>
</organism>
<feature type="transmembrane region" description="Helical" evidence="1">
    <location>
        <begin position="37"/>
        <end position="56"/>
    </location>
</feature>
<dbReference type="Proteomes" id="UP000011863">
    <property type="component" value="Chromosome"/>
</dbReference>
<keyword evidence="1" id="KW-0812">Transmembrane</keyword>
<sequence length="62" mass="6891">MANPGGVRGFGATVVGWLIVAVIVYFFFGFLIGTIRWVFRFIVVVVLIGALLTVWFKLRGDD</sequence>
<dbReference type="KEGG" id="aym:YM304_33660"/>
<evidence type="ECO:0000313" key="2">
    <source>
        <dbReference type="EMBL" id="BAN03680.1"/>
    </source>
</evidence>
<gene>
    <name evidence="2" type="ORF">YM304_33660</name>
</gene>
<protein>
    <submittedName>
        <fullName evidence="2">Uncharacterized protein</fullName>
    </submittedName>
</protein>
<proteinExistence type="predicted"/>
<reference evidence="2 3" key="1">
    <citation type="journal article" date="2013" name="Int. J. Syst. Evol. Microbiol.">
        <title>Ilumatobacter nonamiense sp. nov. and Ilumatobacter coccineum sp. nov., isolated from seashore sand.</title>
        <authorList>
            <person name="Matsumoto A."/>
            <person name="Kasai H."/>
            <person name="Matsuo Y."/>
            <person name="Shizuri Y."/>
            <person name="Ichikawa N."/>
            <person name="Fujita N."/>
            <person name="Omura S."/>
            <person name="Takahashi Y."/>
        </authorList>
    </citation>
    <scope>NUCLEOTIDE SEQUENCE [LARGE SCALE GENOMIC DNA]</scope>
    <source>
        <strain evidence="3">NBRC 103263 / KCTC 29153 / YM16-304</strain>
    </source>
</reference>
<dbReference type="RefSeq" id="WP_015442927.1">
    <property type="nucleotide sequence ID" value="NC_020520.1"/>
</dbReference>
<dbReference type="EMBL" id="AP012057">
    <property type="protein sequence ID" value="BAN03680.1"/>
    <property type="molecule type" value="Genomic_DNA"/>
</dbReference>